<feature type="compositionally biased region" description="Basic and acidic residues" evidence="5">
    <location>
        <begin position="257"/>
        <end position="268"/>
    </location>
</feature>
<dbReference type="SUPFAM" id="SSF57903">
    <property type="entry name" value="FYVE/PHD zinc finger"/>
    <property type="match status" value="1"/>
</dbReference>
<organism evidence="8 9">
    <name type="scientific">Polyplax serrata</name>
    <name type="common">Common mouse louse</name>
    <dbReference type="NCBI Taxonomy" id="468196"/>
    <lineage>
        <taxon>Eukaryota</taxon>
        <taxon>Metazoa</taxon>
        <taxon>Ecdysozoa</taxon>
        <taxon>Arthropoda</taxon>
        <taxon>Hexapoda</taxon>
        <taxon>Insecta</taxon>
        <taxon>Pterygota</taxon>
        <taxon>Neoptera</taxon>
        <taxon>Paraneoptera</taxon>
        <taxon>Psocodea</taxon>
        <taxon>Troctomorpha</taxon>
        <taxon>Phthiraptera</taxon>
        <taxon>Anoplura</taxon>
        <taxon>Polyplacidae</taxon>
        <taxon>Polyplax</taxon>
    </lineage>
</organism>
<dbReference type="SUPFAM" id="SSF57850">
    <property type="entry name" value="RING/U-box"/>
    <property type="match status" value="1"/>
</dbReference>
<dbReference type="InterPro" id="IPR045134">
    <property type="entry name" value="UHRF1/2-like"/>
</dbReference>
<dbReference type="PROSITE" id="PS50089">
    <property type="entry name" value="ZF_RING_2"/>
    <property type="match status" value="1"/>
</dbReference>
<evidence type="ECO:0008006" key="10">
    <source>
        <dbReference type="Google" id="ProtNLM"/>
    </source>
</evidence>
<dbReference type="SMART" id="SM00249">
    <property type="entry name" value="PHD"/>
    <property type="match status" value="1"/>
</dbReference>
<dbReference type="PANTHER" id="PTHR14140:SF45">
    <property type="entry name" value="RING-TYPE E3 UBIQUITIN TRANSFERASE"/>
    <property type="match status" value="1"/>
</dbReference>
<keyword evidence="2 4" id="KW-0863">Zinc-finger</keyword>
<proteinExistence type="predicted"/>
<accession>A0AAN8RTF8</accession>
<evidence type="ECO:0000259" key="7">
    <source>
        <dbReference type="PROSITE" id="PS50089"/>
    </source>
</evidence>
<evidence type="ECO:0000256" key="3">
    <source>
        <dbReference type="ARBA" id="ARBA00022833"/>
    </source>
</evidence>
<keyword evidence="3" id="KW-0862">Zinc</keyword>
<dbReference type="GO" id="GO:0044027">
    <property type="term" value="P:negative regulation of gene expression via chromosomal CpG island methylation"/>
    <property type="evidence" value="ECO:0007669"/>
    <property type="project" value="TreeGrafter"/>
</dbReference>
<dbReference type="CDD" id="cd15525">
    <property type="entry name" value="PHD_UHRF1_2"/>
    <property type="match status" value="1"/>
</dbReference>
<dbReference type="Gene3D" id="2.30.30.1150">
    <property type="match status" value="1"/>
</dbReference>
<evidence type="ECO:0000313" key="8">
    <source>
        <dbReference type="EMBL" id="KAK6620928.1"/>
    </source>
</evidence>
<dbReference type="Gene3D" id="3.30.40.10">
    <property type="entry name" value="Zinc/RING finger domain, C3HC4 (zinc finger)"/>
    <property type="match status" value="1"/>
</dbReference>
<evidence type="ECO:0000256" key="4">
    <source>
        <dbReference type="PROSITE-ProRule" id="PRU00175"/>
    </source>
</evidence>
<dbReference type="InterPro" id="IPR001965">
    <property type="entry name" value="Znf_PHD"/>
</dbReference>
<dbReference type="InterPro" id="IPR011011">
    <property type="entry name" value="Znf_FYVE_PHD"/>
</dbReference>
<dbReference type="Pfam" id="PF00628">
    <property type="entry name" value="PHD"/>
    <property type="match status" value="1"/>
</dbReference>
<dbReference type="InterPro" id="IPR021991">
    <property type="entry name" value="TTD_dom"/>
</dbReference>
<dbReference type="GO" id="GO:0008270">
    <property type="term" value="F:zinc ion binding"/>
    <property type="evidence" value="ECO:0007669"/>
    <property type="project" value="UniProtKB-KW"/>
</dbReference>
<dbReference type="SMART" id="SM00184">
    <property type="entry name" value="RING"/>
    <property type="match status" value="1"/>
</dbReference>
<comment type="caution">
    <text evidence="8">The sequence shown here is derived from an EMBL/GenBank/DDBJ whole genome shotgun (WGS) entry which is preliminary data.</text>
</comment>
<dbReference type="GO" id="GO:0061630">
    <property type="term" value="F:ubiquitin protein ligase activity"/>
    <property type="evidence" value="ECO:0007669"/>
    <property type="project" value="TreeGrafter"/>
</dbReference>
<gene>
    <name evidence="8" type="ORF">RUM43_011227</name>
</gene>
<dbReference type="AlphaFoldDB" id="A0AAN8RTF8"/>
<keyword evidence="1" id="KW-0479">Metal-binding</keyword>
<evidence type="ECO:0000256" key="1">
    <source>
        <dbReference type="ARBA" id="ARBA00022723"/>
    </source>
</evidence>
<dbReference type="PROSITE" id="PS50016">
    <property type="entry name" value="ZF_PHD_2"/>
    <property type="match status" value="1"/>
</dbReference>
<feature type="region of interest" description="Disordered" evidence="5">
    <location>
        <begin position="257"/>
        <end position="288"/>
    </location>
</feature>
<dbReference type="InterPro" id="IPR013083">
    <property type="entry name" value="Znf_RING/FYVE/PHD"/>
</dbReference>
<dbReference type="InterPro" id="IPR001841">
    <property type="entry name" value="Znf_RING"/>
</dbReference>
<dbReference type="InterPro" id="IPR019787">
    <property type="entry name" value="Znf_PHD-finger"/>
</dbReference>
<dbReference type="EMBL" id="JAWJWE010000039">
    <property type="protein sequence ID" value="KAK6620928.1"/>
    <property type="molecule type" value="Genomic_DNA"/>
</dbReference>
<evidence type="ECO:0000256" key="5">
    <source>
        <dbReference type="SAM" id="MobiDB-lite"/>
    </source>
</evidence>
<dbReference type="Pfam" id="PF12148">
    <property type="entry name" value="TTD"/>
    <property type="match status" value="1"/>
</dbReference>
<feature type="domain" description="RING-type" evidence="7">
    <location>
        <begin position="388"/>
        <end position="427"/>
    </location>
</feature>
<dbReference type="PANTHER" id="PTHR14140">
    <property type="entry name" value="E3 UBIQUITIN-PROTEIN LIGASE UHRF-RELATED"/>
    <property type="match status" value="1"/>
</dbReference>
<dbReference type="Pfam" id="PF13923">
    <property type="entry name" value="zf-C3HC4_2"/>
    <property type="match status" value="1"/>
</dbReference>
<feature type="domain" description="PHD-type" evidence="6">
    <location>
        <begin position="179"/>
        <end position="246"/>
    </location>
</feature>
<name>A0AAN8RTF8_POLSC</name>
<sequence>MKASRKLSKIKDAQFYKVGDKVEAIKGDSGAWFSADIIDIFPNSQCECEDECKCTYKLLFESTENEEVIVADKKLHEIRQVSYLSIDWDKLKVGMKVVVNYNIDKPKQWGLWYDYFIEDIHKRNDVYYLDGILLVGQDGCFNKLHVKLDSDNVSDVLEIRPHATLKEKEAEGYETGVKPEYCKKCRNKPKVKCKKCCCCKCGTKKDFELTVQCDECDDWYHIYCLSPPLQKLPNDEDWYCPKCNNETHRAKAEMKLKLKKQRQGEKLKKTPTKLPQPDEKQSKKKISLKRKLKSDPMENIEEFQEITKEIPKDSKIWNEVERHFSGYEILRVVAEVVKKKNSEEVIDSDVEEYIKQDHVNGHLWEEAKQSASKGKQFFLETVKRIFTCPICCDLLNDPITLSCKHSFCIDCFFRSLSVNVYNCSLCRVHVIHTQHYVVNENLKKALALLFNRKISKKLNE</sequence>
<evidence type="ECO:0000256" key="2">
    <source>
        <dbReference type="ARBA" id="ARBA00022771"/>
    </source>
</evidence>
<dbReference type="Proteomes" id="UP001372834">
    <property type="component" value="Unassembled WGS sequence"/>
</dbReference>
<dbReference type="Gene3D" id="2.30.30.140">
    <property type="match status" value="1"/>
</dbReference>
<evidence type="ECO:0000313" key="9">
    <source>
        <dbReference type="Proteomes" id="UP001372834"/>
    </source>
</evidence>
<reference evidence="8 9" key="1">
    <citation type="submission" date="2023-10" db="EMBL/GenBank/DDBJ databases">
        <title>Genomes of two closely related lineages of the louse Polyplax serrata with different host specificities.</title>
        <authorList>
            <person name="Martinu J."/>
            <person name="Tarabai H."/>
            <person name="Stefka J."/>
            <person name="Hypsa V."/>
        </authorList>
    </citation>
    <scope>NUCLEOTIDE SEQUENCE [LARGE SCALE GENOMIC DNA]</scope>
    <source>
        <strain evidence="8">HR10_N</strain>
    </source>
</reference>
<dbReference type="GO" id="GO:0016567">
    <property type="term" value="P:protein ubiquitination"/>
    <property type="evidence" value="ECO:0007669"/>
    <property type="project" value="TreeGrafter"/>
</dbReference>
<protein>
    <recommendedName>
        <fullName evidence="10">RING-type E3 ubiquitin transferase</fullName>
    </recommendedName>
</protein>
<evidence type="ECO:0000259" key="6">
    <source>
        <dbReference type="PROSITE" id="PS50016"/>
    </source>
</evidence>